<dbReference type="GO" id="GO:0019239">
    <property type="term" value="F:deaminase activity"/>
    <property type="evidence" value="ECO:0007669"/>
    <property type="project" value="TreeGrafter"/>
</dbReference>
<dbReference type="AlphaFoldDB" id="A0A1H0PJT9"/>
<dbReference type="Pfam" id="PF01042">
    <property type="entry name" value="Ribonuc_L-PSP"/>
    <property type="match status" value="1"/>
</dbReference>
<dbReference type="PANTHER" id="PTHR11803">
    <property type="entry name" value="2-IMINOBUTANOATE/2-IMINOPROPANOATE DEAMINASE RIDA"/>
    <property type="match status" value="1"/>
</dbReference>
<evidence type="ECO:0000313" key="2">
    <source>
        <dbReference type="EMBL" id="SDP05337.1"/>
    </source>
</evidence>
<proteinExistence type="inferred from homology"/>
<keyword evidence="3" id="KW-1185">Reference proteome</keyword>
<reference evidence="2 3" key="1">
    <citation type="submission" date="2016-10" db="EMBL/GenBank/DDBJ databases">
        <authorList>
            <person name="de Groot N.N."/>
        </authorList>
    </citation>
    <scope>NUCLEOTIDE SEQUENCE [LARGE SCALE GENOMIC DNA]</scope>
    <source>
        <strain evidence="2 3">DSM 12130</strain>
    </source>
</reference>
<evidence type="ECO:0000313" key="3">
    <source>
        <dbReference type="Proteomes" id="UP000199073"/>
    </source>
</evidence>
<dbReference type="CDD" id="cd00448">
    <property type="entry name" value="YjgF_YER057c_UK114_family"/>
    <property type="match status" value="1"/>
</dbReference>
<protein>
    <submittedName>
        <fullName evidence="2">Reactive intermediate/imine deaminase</fullName>
    </submittedName>
</protein>
<comment type="similarity">
    <text evidence="1">Belongs to the RutC family.</text>
</comment>
<dbReference type="FunFam" id="3.30.1330.40:FF:000001">
    <property type="entry name" value="L-PSP family endoribonuclease"/>
    <property type="match status" value="1"/>
</dbReference>
<dbReference type="Proteomes" id="UP000199073">
    <property type="component" value="Unassembled WGS sequence"/>
</dbReference>
<dbReference type="EMBL" id="FNJI01000009">
    <property type="protein sequence ID" value="SDP05337.1"/>
    <property type="molecule type" value="Genomic_DNA"/>
</dbReference>
<accession>A0A1H0PJT9</accession>
<dbReference type="SUPFAM" id="SSF55298">
    <property type="entry name" value="YjgF-like"/>
    <property type="match status" value="1"/>
</dbReference>
<sequence length="131" mass="14465">MDMSIKRYGTPKNVGLPFAKAAGAEGWLYVSGQVPRDSEGQIISGNMSVQARATLDNLKAVLEMAGYGLDDVVRVGVWIDDPRDFGEFNKVYEQYFTAEHAPARVTVQASMMSDLRVEVDCIAFKKNPDTE</sequence>
<name>A0A1H0PJT9_9BACT</name>
<organism evidence="2 3">
    <name type="scientific">Desulforhopalus singaporensis</name>
    <dbReference type="NCBI Taxonomy" id="91360"/>
    <lineage>
        <taxon>Bacteria</taxon>
        <taxon>Pseudomonadati</taxon>
        <taxon>Thermodesulfobacteriota</taxon>
        <taxon>Desulfobulbia</taxon>
        <taxon>Desulfobulbales</taxon>
        <taxon>Desulfocapsaceae</taxon>
        <taxon>Desulforhopalus</taxon>
    </lineage>
</organism>
<dbReference type="Gene3D" id="3.30.1330.40">
    <property type="entry name" value="RutC-like"/>
    <property type="match status" value="1"/>
</dbReference>
<dbReference type="InterPro" id="IPR006175">
    <property type="entry name" value="YjgF/YER057c/UK114"/>
</dbReference>
<dbReference type="STRING" id="91360.SAMN05660330_01705"/>
<dbReference type="InterPro" id="IPR035959">
    <property type="entry name" value="RutC-like_sf"/>
</dbReference>
<dbReference type="PANTHER" id="PTHR11803:SF58">
    <property type="entry name" value="PROTEIN HMF1-RELATED"/>
    <property type="match status" value="1"/>
</dbReference>
<evidence type="ECO:0000256" key="1">
    <source>
        <dbReference type="ARBA" id="ARBA00010552"/>
    </source>
</evidence>
<gene>
    <name evidence="2" type="ORF">SAMN05660330_01705</name>
</gene>
<dbReference type="GO" id="GO:0005829">
    <property type="term" value="C:cytosol"/>
    <property type="evidence" value="ECO:0007669"/>
    <property type="project" value="TreeGrafter"/>
</dbReference>